<dbReference type="GO" id="GO:0006520">
    <property type="term" value="P:amino acid metabolic process"/>
    <property type="evidence" value="ECO:0007669"/>
    <property type="project" value="UniProtKB-ARBA"/>
</dbReference>
<keyword evidence="9" id="KW-0812">Transmembrane</keyword>
<dbReference type="PIRSF" id="PIRSF037217">
    <property type="entry name" value="Carboxypeptidase_S"/>
    <property type="match status" value="1"/>
</dbReference>
<dbReference type="InterPro" id="IPR002933">
    <property type="entry name" value="Peptidase_M20"/>
</dbReference>
<keyword evidence="5 7" id="KW-0862">Zinc</keyword>
<feature type="region of interest" description="Disordered" evidence="8">
    <location>
        <begin position="1"/>
        <end position="36"/>
    </location>
</feature>
<feature type="binding site" evidence="7">
    <location>
        <position position="219"/>
    </location>
    <ligand>
        <name>Zn(2+)</name>
        <dbReference type="ChEBI" id="CHEBI:29105"/>
        <label>1</label>
    </ligand>
</feature>
<feature type="binding site" evidence="7">
    <location>
        <position position="254"/>
    </location>
    <ligand>
        <name>Zn(2+)</name>
        <dbReference type="ChEBI" id="CHEBI:29105"/>
        <label>1</label>
    </ligand>
</feature>
<dbReference type="GO" id="GO:1990845">
    <property type="term" value="P:adaptive thermogenesis"/>
    <property type="evidence" value="ECO:0007669"/>
    <property type="project" value="UniProtKB-ARBA"/>
</dbReference>
<feature type="active site" description="Proton acceptor" evidence="6">
    <location>
        <position position="253"/>
    </location>
</feature>
<dbReference type="GO" id="GO:0000328">
    <property type="term" value="C:fungal-type vacuole lumen"/>
    <property type="evidence" value="ECO:0007669"/>
    <property type="project" value="TreeGrafter"/>
</dbReference>
<evidence type="ECO:0000256" key="5">
    <source>
        <dbReference type="ARBA" id="ARBA00022833"/>
    </source>
</evidence>
<evidence type="ECO:0000256" key="9">
    <source>
        <dbReference type="SAM" id="Phobius"/>
    </source>
</evidence>
<dbReference type="EMBL" id="JABELV010000205">
    <property type="protein sequence ID" value="KAG7528129.1"/>
    <property type="molecule type" value="Genomic_DNA"/>
</dbReference>
<dbReference type="PANTHER" id="PTHR45962:SF1">
    <property type="entry name" value="N-FATTY-ACYL-AMINO ACID SYNTHASE_HYDROLASE PM20D1"/>
    <property type="match status" value="1"/>
</dbReference>
<keyword evidence="3 7" id="KW-0479">Metal-binding</keyword>
<evidence type="ECO:0000256" key="7">
    <source>
        <dbReference type="PIRSR" id="PIRSR037217-2"/>
    </source>
</evidence>
<reference evidence="11" key="1">
    <citation type="submission" date="2020-04" db="EMBL/GenBank/DDBJ databases">
        <title>Analysis of mating type loci in Filobasidium floriforme.</title>
        <authorList>
            <person name="Nowrousian M."/>
        </authorList>
    </citation>
    <scope>NUCLEOTIDE SEQUENCE</scope>
    <source>
        <strain evidence="11">CBS 6242</strain>
    </source>
</reference>
<feature type="binding site" evidence="7">
    <location>
        <position position="219"/>
    </location>
    <ligand>
        <name>Zn(2+)</name>
        <dbReference type="ChEBI" id="CHEBI:29105"/>
        <label>2</label>
    </ligand>
</feature>
<feature type="compositionally biased region" description="Basic and acidic residues" evidence="8">
    <location>
        <begin position="69"/>
        <end position="81"/>
    </location>
</feature>
<evidence type="ECO:0000313" key="11">
    <source>
        <dbReference type="EMBL" id="KAG7528129.1"/>
    </source>
</evidence>
<dbReference type="InterPro" id="IPR011650">
    <property type="entry name" value="Peptidase_M20_dimer"/>
</dbReference>
<dbReference type="Pfam" id="PF07687">
    <property type="entry name" value="M20_dimer"/>
    <property type="match status" value="1"/>
</dbReference>
<dbReference type="SUPFAM" id="SSF55031">
    <property type="entry name" value="Bacterial exopeptidase dimerisation domain"/>
    <property type="match status" value="1"/>
</dbReference>
<gene>
    <name evidence="11" type="ORF">FFLO_06395</name>
</gene>
<feature type="domain" description="Peptidase M20 dimerisation" evidence="10">
    <location>
        <begin position="302"/>
        <end position="453"/>
    </location>
</feature>
<dbReference type="PROSITE" id="PS00759">
    <property type="entry name" value="ARGE_DAPE_CPG2_2"/>
    <property type="match status" value="1"/>
</dbReference>
<feature type="transmembrane region" description="Helical" evidence="9">
    <location>
        <begin position="42"/>
        <end position="61"/>
    </location>
</feature>
<keyword evidence="2" id="KW-0645">Protease</keyword>
<evidence type="ECO:0000259" key="10">
    <source>
        <dbReference type="Pfam" id="PF07687"/>
    </source>
</evidence>
<dbReference type="GO" id="GO:0016810">
    <property type="term" value="F:hydrolase activity, acting on carbon-nitrogen (but not peptide) bonds"/>
    <property type="evidence" value="ECO:0007669"/>
    <property type="project" value="UniProtKB-ARBA"/>
</dbReference>
<dbReference type="InterPro" id="IPR036264">
    <property type="entry name" value="Bact_exopeptidase_dim_dom"/>
</dbReference>
<dbReference type="Gene3D" id="3.30.70.360">
    <property type="match status" value="1"/>
</dbReference>
<dbReference type="GO" id="GO:0043605">
    <property type="term" value="P:amide catabolic process"/>
    <property type="evidence" value="ECO:0007669"/>
    <property type="project" value="UniProtKB-ARBA"/>
</dbReference>
<dbReference type="Pfam" id="PF01546">
    <property type="entry name" value="Peptidase_M20"/>
    <property type="match status" value="1"/>
</dbReference>
<evidence type="ECO:0000256" key="6">
    <source>
        <dbReference type="PIRSR" id="PIRSR037217-1"/>
    </source>
</evidence>
<accession>A0A8K0NN23</accession>
<feature type="binding site" evidence="7">
    <location>
        <position position="282"/>
    </location>
    <ligand>
        <name>Zn(2+)</name>
        <dbReference type="ChEBI" id="CHEBI:29105"/>
        <label>2</label>
    </ligand>
</feature>
<organism evidence="11 12">
    <name type="scientific">Filobasidium floriforme</name>
    <dbReference type="NCBI Taxonomy" id="5210"/>
    <lineage>
        <taxon>Eukaryota</taxon>
        <taxon>Fungi</taxon>
        <taxon>Dikarya</taxon>
        <taxon>Basidiomycota</taxon>
        <taxon>Agaricomycotina</taxon>
        <taxon>Tremellomycetes</taxon>
        <taxon>Filobasidiales</taxon>
        <taxon>Filobasidiaceae</taxon>
        <taxon>Filobasidium</taxon>
    </lineage>
</organism>
<dbReference type="InterPro" id="IPR047177">
    <property type="entry name" value="Pept_M20A"/>
</dbReference>
<name>A0A8K0NN23_9TREE</name>
<dbReference type="GO" id="GO:0046872">
    <property type="term" value="F:metal ion binding"/>
    <property type="evidence" value="ECO:0007669"/>
    <property type="project" value="UniProtKB-KW"/>
</dbReference>
<dbReference type="Proteomes" id="UP000812966">
    <property type="component" value="Unassembled WGS sequence"/>
</dbReference>
<keyword evidence="12" id="KW-1185">Reference proteome</keyword>
<dbReference type="GO" id="GO:0043604">
    <property type="term" value="P:amide biosynthetic process"/>
    <property type="evidence" value="ECO:0007669"/>
    <property type="project" value="UniProtKB-ARBA"/>
</dbReference>
<keyword evidence="9" id="KW-0472">Membrane</keyword>
<evidence type="ECO:0000313" key="12">
    <source>
        <dbReference type="Proteomes" id="UP000812966"/>
    </source>
</evidence>
<evidence type="ECO:0000256" key="4">
    <source>
        <dbReference type="ARBA" id="ARBA00022801"/>
    </source>
</evidence>
<dbReference type="GO" id="GO:0006629">
    <property type="term" value="P:lipid metabolic process"/>
    <property type="evidence" value="ECO:0007669"/>
    <property type="project" value="UniProtKB-ARBA"/>
</dbReference>
<dbReference type="GO" id="GO:0005576">
    <property type="term" value="C:extracellular region"/>
    <property type="evidence" value="ECO:0007669"/>
    <property type="project" value="UniProtKB-ARBA"/>
</dbReference>
<feature type="binding site" evidence="7">
    <location>
        <position position="184"/>
    </location>
    <ligand>
        <name>Zn(2+)</name>
        <dbReference type="ChEBI" id="CHEBI:29105"/>
        <label>2</label>
    </ligand>
</feature>
<dbReference type="Gene3D" id="1.10.150.900">
    <property type="match status" value="1"/>
</dbReference>
<dbReference type="InterPro" id="IPR001261">
    <property type="entry name" value="ArgE/DapE_CS"/>
</dbReference>
<protein>
    <recommendedName>
        <fullName evidence="10">Peptidase M20 dimerisation domain-containing protein</fullName>
    </recommendedName>
</protein>
<dbReference type="CDD" id="cd05674">
    <property type="entry name" value="M20_yscS"/>
    <property type="match status" value="1"/>
</dbReference>
<dbReference type="PANTHER" id="PTHR45962">
    <property type="entry name" value="N-FATTY-ACYL-AMINO ACID SYNTHASE/HYDROLASE PM20D1"/>
    <property type="match status" value="1"/>
</dbReference>
<keyword evidence="9" id="KW-1133">Transmembrane helix</keyword>
<evidence type="ECO:0000256" key="2">
    <source>
        <dbReference type="ARBA" id="ARBA00022670"/>
    </source>
</evidence>
<feature type="region of interest" description="Disordered" evidence="8">
    <location>
        <begin position="69"/>
        <end position="97"/>
    </location>
</feature>
<evidence type="ECO:0000256" key="1">
    <source>
        <dbReference type="ARBA" id="ARBA00006247"/>
    </source>
</evidence>
<dbReference type="GO" id="GO:0004181">
    <property type="term" value="F:metallocarboxypeptidase activity"/>
    <property type="evidence" value="ECO:0007669"/>
    <property type="project" value="InterPro"/>
</dbReference>
<dbReference type="InterPro" id="IPR017141">
    <property type="entry name" value="Pept_M20_carboxypep"/>
</dbReference>
<dbReference type="Gene3D" id="3.40.630.10">
    <property type="entry name" value="Zn peptidases"/>
    <property type="match status" value="1"/>
</dbReference>
<dbReference type="SUPFAM" id="SSF53187">
    <property type="entry name" value="Zn-dependent exopeptidases"/>
    <property type="match status" value="1"/>
</dbReference>
<evidence type="ECO:0000256" key="8">
    <source>
        <dbReference type="SAM" id="MobiDB-lite"/>
    </source>
</evidence>
<dbReference type="GO" id="GO:0051603">
    <property type="term" value="P:proteolysis involved in protein catabolic process"/>
    <property type="evidence" value="ECO:0007669"/>
    <property type="project" value="TreeGrafter"/>
</dbReference>
<feature type="compositionally biased region" description="Basic and acidic residues" evidence="8">
    <location>
        <begin position="1"/>
        <end position="10"/>
    </location>
</feature>
<evidence type="ECO:0000256" key="3">
    <source>
        <dbReference type="ARBA" id="ARBA00022723"/>
    </source>
</evidence>
<comment type="similarity">
    <text evidence="1">Belongs to the peptidase M20A family.</text>
</comment>
<proteinExistence type="inferred from homology"/>
<feature type="binding site" evidence="7">
    <location>
        <position position="559"/>
    </location>
    <ligand>
        <name>Zn(2+)</name>
        <dbReference type="ChEBI" id="CHEBI:29105"/>
        <label>1</label>
    </ligand>
</feature>
<comment type="caution">
    <text evidence="11">The sequence shown here is derived from an EMBL/GenBank/DDBJ whole genome shotgun (WGS) entry which is preliminary data.</text>
</comment>
<feature type="active site" evidence="6">
    <location>
        <position position="186"/>
    </location>
</feature>
<dbReference type="FunFam" id="3.40.630.10:FF:000027">
    <property type="entry name" value="N-fatty-acyl-amino acid synthase/hydrolase PM20D1"/>
    <property type="match status" value="1"/>
</dbReference>
<keyword evidence="4" id="KW-0378">Hydrolase</keyword>
<sequence length="593" mass="65405">MSAPYTDEKYPLPLAEVEAPEENEQPQPQPQSRPKHTSRLRLIILAGVLIYFVVGFGGHALKLATEDYGHHHGHGHGKESQAKCPSQPKALGKGDGWNVPDNYTDLVIGRLSRSVRVPAVSYDDMGPIGEDKRWDDHYKFAQFLQAEYPRVYDTLTHTHVNTHAHLYTWTGTNPSLQPIVLMAHEDVVPVNPGTLGQWTHPPFEGVVDDEWVWGRGAADCKNQLMGIMSALDKLIEEGFQPERTILISFGFDEEIGGKRGANYLSRAIQEKYGKHSIAFLVDEGFGGVDVAYGKTFASLGMAEKGNVDLVVSIETAGGHSSVPPEHTGIGLLAQAINKLESHPFPTALTSASPYLKYLTCLADYAPDLPKDLRKSIKTPSKWKKLAAGLSKDPQQRAFLGTTQAVDLIKGGVKVNALPEEAEATVNYRIDFTSSVAETKAKVTETLLSVAHKYDLEFVAFNQTQKACKHRKSKGPYRGKMRLEVGNENPAGLEPAPITPSDGESFQLMGATIKKIFGDDVVVAPSALFAVSTDTRAYWNVTQNLYRFAPAAIADFKNPHTVDERMSIRGHLSTIKFFYQLLQNTQGWRQGQEE</sequence>
<dbReference type="AlphaFoldDB" id="A0A8K0NN23"/>
<dbReference type="FunFam" id="1.10.150.900:FF:000003">
    <property type="entry name" value="N-fatty-acyl-amino acid synthase/hydrolase PM20D1"/>
    <property type="match status" value="1"/>
</dbReference>